<dbReference type="Pfam" id="PF00356">
    <property type="entry name" value="LacI"/>
    <property type="match status" value="1"/>
</dbReference>
<protein>
    <submittedName>
        <fullName evidence="5">Transcriptional regulator, LacI family</fullName>
    </submittedName>
</protein>
<keyword evidence="1" id="KW-0805">Transcription regulation</keyword>
<accession>A0ABY1KLQ7</accession>
<dbReference type="InterPro" id="IPR000843">
    <property type="entry name" value="HTH_LacI"/>
</dbReference>
<comment type="caution">
    <text evidence="5">The sequence shown here is derived from an EMBL/GenBank/DDBJ whole genome shotgun (WGS) entry which is preliminary data.</text>
</comment>
<dbReference type="CDD" id="cd01392">
    <property type="entry name" value="HTH_LacI"/>
    <property type="match status" value="1"/>
</dbReference>
<evidence type="ECO:0000256" key="1">
    <source>
        <dbReference type="ARBA" id="ARBA00023015"/>
    </source>
</evidence>
<dbReference type="SUPFAM" id="SSF47413">
    <property type="entry name" value="lambda repressor-like DNA-binding domains"/>
    <property type="match status" value="1"/>
</dbReference>
<dbReference type="PANTHER" id="PTHR30146:SF109">
    <property type="entry name" value="HTH-TYPE TRANSCRIPTIONAL REGULATOR GALS"/>
    <property type="match status" value="1"/>
</dbReference>
<dbReference type="RefSeq" id="WP_076453972.1">
    <property type="nucleotide sequence ID" value="NZ_FTOB01000002.1"/>
</dbReference>
<name>A0ABY1KLQ7_9FLAO</name>
<evidence type="ECO:0000256" key="2">
    <source>
        <dbReference type="ARBA" id="ARBA00023125"/>
    </source>
</evidence>
<evidence type="ECO:0000256" key="3">
    <source>
        <dbReference type="ARBA" id="ARBA00023163"/>
    </source>
</evidence>
<organism evidence="5 6">
    <name type="scientific">Zobellia uliginosa</name>
    <dbReference type="NCBI Taxonomy" id="143224"/>
    <lineage>
        <taxon>Bacteria</taxon>
        <taxon>Pseudomonadati</taxon>
        <taxon>Bacteroidota</taxon>
        <taxon>Flavobacteriia</taxon>
        <taxon>Flavobacteriales</taxon>
        <taxon>Flavobacteriaceae</taxon>
        <taxon>Zobellia</taxon>
    </lineage>
</organism>
<sequence>MGNSRVTLKDLAKELNLSPSTISRAISGHPAISDATRKLVQQKADELGFTPNSIASSFRKKKTQSIGIIVPKIDIHFHSLVISGIEEYAYSKGYNVTIFQSKDSFEREKEITRILQNRMVEGIIICLSNETKSYAHFKKFTKLGVPVIFYDRVPTNFNANKIVINDYESAFKATEHLIQQGCSRIAHIAGNQSTHIFKDRLEGYKTALKKHKLPIDPSLILETKNLTYEEGAECAKKMLALPESPDGLFCSNDYTAISAIQVFQKAHIKVPEQIAVVGFSNYPISRVIEPNLTTINDRAFQMGQAAASLLIRQIDDTDSFVEFETITLKTDLVVRASSMRKASDTKL</sequence>
<keyword evidence="6" id="KW-1185">Reference proteome</keyword>
<dbReference type="EMBL" id="FTOB01000002">
    <property type="protein sequence ID" value="SIS47778.1"/>
    <property type="molecule type" value="Genomic_DNA"/>
</dbReference>
<dbReference type="SUPFAM" id="SSF53822">
    <property type="entry name" value="Periplasmic binding protein-like I"/>
    <property type="match status" value="1"/>
</dbReference>
<evidence type="ECO:0000313" key="6">
    <source>
        <dbReference type="Proteomes" id="UP000185728"/>
    </source>
</evidence>
<keyword evidence="3" id="KW-0804">Transcription</keyword>
<dbReference type="Proteomes" id="UP000185728">
    <property type="component" value="Unassembled WGS sequence"/>
</dbReference>
<evidence type="ECO:0000259" key="4">
    <source>
        <dbReference type="PROSITE" id="PS50932"/>
    </source>
</evidence>
<dbReference type="Gene3D" id="1.10.260.40">
    <property type="entry name" value="lambda repressor-like DNA-binding domains"/>
    <property type="match status" value="1"/>
</dbReference>
<reference evidence="5 6" key="1">
    <citation type="submission" date="2017-01" db="EMBL/GenBank/DDBJ databases">
        <authorList>
            <person name="Varghese N."/>
            <person name="Submissions S."/>
        </authorList>
    </citation>
    <scope>NUCLEOTIDE SEQUENCE [LARGE SCALE GENOMIC DNA]</scope>
    <source>
        <strain evidence="5 6">DSM 2061</strain>
    </source>
</reference>
<dbReference type="Pfam" id="PF13377">
    <property type="entry name" value="Peripla_BP_3"/>
    <property type="match status" value="1"/>
</dbReference>
<dbReference type="InterPro" id="IPR010982">
    <property type="entry name" value="Lambda_DNA-bd_dom_sf"/>
</dbReference>
<proteinExistence type="predicted"/>
<evidence type="ECO:0000313" key="5">
    <source>
        <dbReference type="EMBL" id="SIS47778.1"/>
    </source>
</evidence>
<dbReference type="SMART" id="SM00354">
    <property type="entry name" value="HTH_LACI"/>
    <property type="match status" value="1"/>
</dbReference>
<keyword evidence="2" id="KW-0238">DNA-binding</keyword>
<dbReference type="CDD" id="cd06267">
    <property type="entry name" value="PBP1_LacI_sugar_binding-like"/>
    <property type="match status" value="1"/>
</dbReference>
<dbReference type="PANTHER" id="PTHR30146">
    <property type="entry name" value="LACI-RELATED TRANSCRIPTIONAL REPRESSOR"/>
    <property type="match status" value="1"/>
</dbReference>
<dbReference type="InterPro" id="IPR046335">
    <property type="entry name" value="LacI/GalR-like_sensor"/>
</dbReference>
<dbReference type="PROSITE" id="PS50932">
    <property type="entry name" value="HTH_LACI_2"/>
    <property type="match status" value="1"/>
</dbReference>
<dbReference type="Gene3D" id="3.40.50.2300">
    <property type="match status" value="2"/>
</dbReference>
<feature type="domain" description="HTH lacI-type" evidence="4">
    <location>
        <begin position="6"/>
        <end position="60"/>
    </location>
</feature>
<gene>
    <name evidence="5" type="ORF">SAMN05421766_102171</name>
</gene>
<dbReference type="InterPro" id="IPR028082">
    <property type="entry name" value="Peripla_BP_I"/>
</dbReference>